<gene>
    <name evidence="1" type="ORF">PGTUg99_024790</name>
</gene>
<evidence type="ECO:0000313" key="2">
    <source>
        <dbReference type="Proteomes" id="UP000325313"/>
    </source>
</evidence>
<sequence>MSLIGALLPEAMVFMSPDEHAEAQSNPYLDKHQTRFAGIGIFRPCMSHVPSALMERRHAATSEIIEEWL</sequence>
<reference evidence="1 2" key="1">
    <citation type="submission" date="2019-05" db="EMBL/GenBank/DDBJ databases">
        <title>Emergence of the Ug99 lineage of the wheat stem rust pathogen through somatic hybridization.</title>
        <authorList>
            <person name="Li F."/>
            <person name="Upadhyaya N.M."/>
            <person name="Sperschneider J."/>
            <person name="Matny O."/>
            <person name="Nguyen-Phuc H."/>
            <person name="Mago R."/>
            <person name="Raley C."/>
            <person name="Miller M.E."/>
            <person name="Silverstein K.A.T."/>
            <person name="Henningsen E."/>
            <person name="Hirsch C.D."/>
            <person name="Visser B."/>
            <person name="Pretorius Z.A."/>
            <person name="Steffenson B.J."/>
            <person name="Schwessinger B."/>
            <person name="Dodds P.N."/>
            <person name="Figueroa M."/>
        </authorList>
    </citation>
    <scope>NUCLEOTIDE SEQUENCE [LARGE SCALE GENOMIC DNA]</scope>
    <source>
        <strain evidence="1 2">Ug99</strain>
    </source>
</reference>
<proteinExistence type="predicted"/>
<name>A0A5B0RSG6_PUCGR</name>
<dbReference type="AlphaFoldDB" id="A0A5B0RSG6"/>
<protein>
    <submittedName>
        <fullName evidence="1">Uncharacterized protein</fullName>
    </submittedName>
</protein>
<organism evidence="1 2">
    <name type="scientific">Puccinia graminis f. sp. tritici</name>
    <dbReference type="NCBI Taxonomy" id="56615"/>
    <lineage>
        <taxon>Eukaryota</taxon>
        <taxon>Fungi</taxon>
        <taxon>Dikarya</taxon>
        <taxon>Basidiomycota</taxon>
        <taxon>Pucciniomycotina</taxon>
        <taxon>Pucciniomycetes</taxon>
        <taxon>Pucciniales</taxon>
        <taxon>Pucciniaceae</taxon>
        <taxon>Puccinia</taxon>
    </lineage>
</organism>
<dbReference type="Proteomes" id="UP000325313">
    <property type="component" value="Unassembled WGS sequence"/>
</dbReference>
<comment type="caution">
    <text evidence="1">The sequence shown here is derived from an EMBL/GenBank/DDBJ whole genome shotgun (WGS) entry which is preliminary data.</text>
</comment>
<dbReference type="EMBL" id="VDEP01000139">
    <property type="protein sequence ID" value="KAA1128830.1"/>
    <property type="molecule type" value="Genomic_DNA"/>
</dbReference>
<evidence type="ECO:0000313" key="1">
    <source>
        <dbReference type="EMBL" id="KAA1128830.1"/>
    </source>
</evidence>
<accession>A0A5B0RSG6</accession>